<dbReference type="InterPro" id="IPR011006">
    <property type="entry name" value="CheY-like_superfamily"/>
</dbReference>
<feature type="domain" description="OmpR/PhoB-type" evidence="11">
    <location>
        <begin position="134"/>
        <end position="236"/>
    </location>
</feature>
<comment type="function">
    <text evidence="7">May play the central regulatory role in sporulation. It may be an element of the effector pathway responsible for the activation of sporulation genes in response to nutritional stress. Spo0A may act in concert with spo0H (a sigma factor) to control the expression of some genes that are critical to the sporulation process.</text>
</comment>
<dbReference type="Pfam" id="PF00486">
    <property type="entry name" value="Trans_reg_C"/>
    <property type="match status" value="1"/>
</dbReference>
<dbReference type="KEGG" id="fsa:C5Q98_05425"/>
<dbReference type="InterPro" id="IPR001867">
    <property type="entry name" value="OmpR/PhoB-type_DNA-bd"/>
</dbReference>
<evidence type="ECO:0000256" key="9">
    <source>
        <dbReference type="PROSITE-ProRule" id="PRU01091"/>
    </source>
</evidence>
<dbReference type="PROSITE" id="PS51755">
    <property type="entry name" value="OMPR_PHOB"/>
    <property type="match status" value="1"/>
</dbReference>
<dbReference type="EMBL" id="CP027226">
    <property type="protein sequence ID" value="AVM43142.1"/>
    <property type="molecule type" value="Genomic_DNA"/>
</dbReference>
<dbReference type="GO" id="GO:0006355">
    <property type="term" value="P:regulation of DNA-templated transcription"/>
    <property type="evidence" value="ECO:0007669"/>
    <property type="project" value="InterPro"/>
</dbReference>
<evidence type="ECO:0000256" key="2">
    <source>
        <dbReference type="ARBA" id="ARBA00022553"/>
    </source>
</evidence>
<evidence type="ECO:0000256" key="5">
    <source>
        <dbReference type="ARBA" id="ARBA00023125"/>
    </source>
</evidence>
<reference evidence="13" key="1">
    <citation type="submission" date="2018-02" db="EMBL/GenBank/DDBJ databases">
        <authorList>
            <person name="Holder M.E."/>
            <person name="Ajami N.J."/>
            <person name="Petrosino J.F."/>
        </authorList>
    </citation>
    <scope>NUCLEOTIDE SEQUENCE [LARGE SCALE GENOMIC DNA]</scope>
    <source>
        <strain evidence="13">CCUG 47711</strain>
    </source>
</reference>
<evidence type="ECO:0000256" key="7">
    <source>
        <dbReference type="ARBA" id="ARBA00024867"/>
    </source>
</evidence>
<feature type="DNA-binding region" description="OmpR/PhoB-type" evidence="9">
    <location>
        <begin position="134"/>
        <end position="236"/>
    </location>
</feature>
<evidence type="ECO:0000259" key="11">
    <source>
        <dbReference type="PROSITE" id="PS51755"/>
    </source>
</evidence>
<dbReference type="Gene3D" id="3.40.50.2300">
    <property type="match status" value="1"/>
</dbReference>
<feature type="modified residue" description="4-aspartylphosphate" evidence="8">
    <location>
        <position position="55"/>
    </location>
</feature>
<evidence type="ECO:0000256" key="1">
    <source>
        <dbReference type="ARBA" id="ARBA00018672"/>
    </source>
</evidence>
<dbReference type="GO" id="GO:0000156">
    <property type="term" value="F:phosphorelay response regulator activity"/>
    <property type="evidence" value="ECO:0007669"/>
    <property type="project" value="TreeGrafter"/>
</dbReference>
<gene>
    <name evidence="12" type="ORF">C5Q98_05425</name>
</gene>
<dbReference type="SMART" id="SM00862">
    <property type="entry name" value="Trans_reg_C"/>
    <property type="match status" value="1"/>
</dbReference>
<dbReference type="Gene3D" id="6.10.250.690">
    <property type="match status" value="1"/>
</dbReference>
<dbReference type="SMART" id="SM00448">
    <property type="entry name" value="REC"/>
    <property type="match status" value="1"/>
</dbReference>
<protein>
    <recommendedName>
        <fullName evidence="1">Stage 0 sporulation protein A homolog</fullName>
    </recommendedName>
</protein>
<dbReference type="InterPro" id="IPR001789">
    <property type="entry name" value="Sig_transdc_resp-reg_receiver"/>
</dbReference>
<dbReference type="OrthoDB" id="9790442at2"/>
<keyword evidence="4" id="KW-0805">Transcription regulation</keyword>
<evidence type="ECO:0000313" key="13">
    <source>
        <dbReference type="Proteomes" id="UP000237947"/>
    </source>
</evidence>
<evidence type="ECO:0000256" key="4">
    <source>
        <dbReference type="ARBA" id="ARBA00023015"/>
    </source>
</evidence>
<dbReference type="PANTHER" id="PTHR48111">
    <property type="entry name" value="REGULATOR OF RPOS"/>
    <property type="match status" value="1"/>
</dbReference>
<dbReference type="PANTHER" id="PTHR48111:SF21">
    <property type="entry name" value="DNA-BINDING DUAL MASTER TRANSCRIPTIONAL REGULATOR RPAA"/>
    <property type="match status" value="1"/>
</dbReference>
<dbReference type="FunFam" id="1.10.10.10:FF:000018">
    <property type="entry name" value="DNA-binding response regulator ResD"/>
    <property type="match status" value="1"/>
</dbReference>
<dbReference type="InterPro" id="IPR016032">
    <property type="entry name" value="Sig_transdc_resp-reg_C-effctor"/>
</dbReference>
<dbReference type="GO" id="GO:0005829">
    <property type="term" value="C:cytosol"/>
    <property type="evidence" value="ECO:0007669"/>
    <property type="project" value="TreeGrafter"/>
</dbReference>
<dbReference type="Gene3D" id="1.10.10.10">
    <property type="entry name" value="Winged helix-like DNA-binding domain superfamily/Winged helix DNA-binding domain"/>
    <property type="match status" value="1"/>
</dbReference>
<dbReference type="SUPFAM" id="SSF52172">
    <property type="entry name" value="CheY-like"/>
    <property type="match status" value="1"/>
</dbReference>
<dbReference type="GO" id="GO:0032993">
    <property type="term" value="C:protein-DNA complex"/>
    <property type="evidence" value="ECO:0007669"/>
    <property type="project" value="TreeGrafter"/>
</dbReference>
<dbReference type="SUPFAM" id="SSF46894">
    <property type="entry name" value="C-terminal effector domain of the bipartite response regulators"/>
    <property type="match status" value="1"/>
</dbReference>
<keyword evidence="5 9" id="KW-0238">DNA-binding</keyword>
<name>A0A2S0KQ33_9FIRM</name>
<dbReference type="Proteomes" id="UP000237947">
    <property type="component" value="Chromosome"/>
</dbReference>
<organism evidence="12 13">
    <name type="scientific">Fastidiosipila sanguinis</name>
    <dbReference type="NCBI Taxonomy" id="236753"/>
    <lineage>
        <taxon>Bacteria</taxon>
        <taxon>Bacillati</taxon>
        <taxon>Bacillota</taxon>
        <taxon>Clostridia</taxon>
        <taxon>Eubacteriales</taxon>
        <taxon>Oscillospiraceae</taxon>
        <taxon>Fastidiosipila</taxon>
    </lineage>
</organism>
<dbReference type="InterPro" id="IPR039420">
    <property type="entry name" value="WalR-like"/>
</dbReference>
<dbReference type="Pfam" id="PF00072">
    <property type="entry name" value="Response_reg"/>
    <property type="match status" value="1"/>
</dbReference>
<keyword evidence="6" id="KW-0804">Transcription</keyword>
<proteinExistence type="predicted"/>
<accession>A0A2S0KQ33</accession>
<evidence type="ECO:0000256" key="3">
    <source>
        <dbReference type="ARBA" id="ARBA00023012"/>
    </source>
</evidence>
<keyword evidence="13" id="KW-1185">Reference proteome</keyword>
<evidence type="ECO:0000256" key="6">
    <source>
        <dbReference type="ARBA" id="ARBA00023163"/>
    </source>
</evidence>
<evidence type="ECO:0000256" key="8">
    <source>
        <dbReference type="PROSITE-ProRule" id="PRU00169"/>
    </source>
</evidence>
<sequence length="240" mass="27656">MMAEKKLLVVDDDPNICELIELYFMKEGYEVKACHEGDKAVDAFRDFDPDIILLDLMLPGMDGYDICREIRKESSVPIIMLTARGETLDRVVGLELGADDYIPKPFEPKEVIARVKAVLRRTEITSDSREDKQVEYIEYPGLKVNISSYNVEIADEKIEMPPKELELLFFLATHPDRVFTREQLLGNVWGYDFFGESRTVDVHIKRIREKIEAVDVDGKLPWAIETVWGVGYKFETAEEE</sequence>
<dbReference type="PROSITE" id="PS50110">
    <property type="entry name" value="RESPONSE_REGULATORY"/>
    <property type="match status" value="1"/>
</dbReference>
<evidence type="ECO:0000313" key="12">
    <source>
        <dbReference type="EMBL" id="AVM43142.1"/>
    </source>
</evidence>
<dbReference type="InterPro" id="IPR036388">
    <property type="entry name" value="WH-like_DNA-bd_sf"/>
</dbReference>
<feature type="domain" description="Response regulatory" evidence="10">
    <location>
        <begin position="6"/>
        <end position="119"/>
    </location>
</feature>
<keyword evidence="3" id="KW-0902">Two-component regulatory system</keyword>
<dbReference type="AlphaFoldDB" id="A0A2S0KQ33"/>
<dbReference type="FunFam" id="3.40.50.2300:FF:000001">
    <property type="entry name" value="DNA-binding response regulator PhoB"/>
    <property type="match status" value="1"/>
</dbReference>
<evidence type="ECO:0000259" key="10">
    <source>
        <dbReference type="PROSITE" id="PS50110"/>
    </source>
</evidence>
<keyword evidence="2 8" id="KW-0597">Phosphoprotein</keyword>
<dbReference type="GO" id="GO:0000976">
    <property type="term" value="F:transcription cis-regulatory region binding"/>
    <property type="evidence" value="ECO:0007669"/>
    <property type="project" value="TreeGrafter"/>
</dbReference>
<dbReference type="CDD" id="cd00383">
    <property type="entry name" value="trans_reg_C"/>
    <property type="match status" value="1"/>
</dbReference>